<name>A0A196S6N8_BLAHN</name>
<keyword evidence="5" id="KW-1185">Reference proteome</keyword>
<dbReference type="GO" id="GO:0000423">
    <property type="term" value="P:mitophagy"/>
    <property type="evidence" value="ECO:0007669"/>
    <property type="project" value="TreeGrafter"/>
</dbReference>
<dbReference type="EMBL" id="LXWW01000567">
    <property type="protein sequence ID" value="OAO12036.1"/>
    <property type="molecule type" value="Genomic_DNA"/>
</dbReference>
<dbReference type="InterPro" id="IPR038274">
    <property type="entry name" value="Atg6/Beclin_C_sf"/>
</dbReference>
<keyword evidence="2" id="KW-0175">Coiled coil</keyword>
<dbReference type="GO" id="GO:0034272">
    <property type="term" value="C:phosphatidylinositol 3-kinase complex, class III, type II"/>
    <property type="evidence" value="ECO:0007669"/>
    <property type="project" value="TreeGrafter"/>
</dbReference>
<comment type="caution">
    <text evidence="4">The sequence shown here is derived from an EMBL/GenBank/DDBJ whole genome shotgun (WGS) entry which is preliminary data.</text>
</comment>
<evidence type="ECO:0000313" key="4">
    <source>
        <dbReference type="EMBL" id="OAO12036.1"/>
    </source>
</evidence>
<dbReference type="Pfam" id="PF04111">
    <property type="entry name" value="APG6"/>
    <property type="match status" value="1"/>
</dbReference>
<dbReference type="OrthoDB" id="20368at2759"/>
<dbReference type="Proteomes" id="UP000078348">
    <property type="component" value="Unassembled WGS sequence"/>
</dbReference>
<dbReference type="GO" id="GO:0030674">
    <property type="term" value="F:protein-macromolecule adaptor activity"/>
    <property type="evidence" value="ECO:0007669"/>
    <property type="project" value="TreeGrafter"/>
</dbReference>
<dbReference type="GO" id="GO:0000045">
    <property type="term" value="P:autophagosome assembly"/>
    <property type="evidence" value="ECO:0007669"/>
    <property type="project" value="TreeGrafter"/>
</dbReference>
<sequence length="256" mass="28876">KNQNELQKEKEELSSAIQSLREDLASVEREKMELEEVQAELERLRDAMNCVSSEIGLTLGMHSSETNRAVEKAEKDAELLRLLKGCNPLNDAFNIWFDREAITVNGMKLARVGNQIDWNSVNGVLGELLQVVDALHTLYGKRYGQIVLKPQGAASEVIDLTQKTSYKLCFNPKGGNRKLFQQALHLLLEEVKVLVAHCAEKFKVEVKYPIQQDAVNGCDFLCGDYDVWCKAVRYLAIDIKQLIVYSSSAIICFSKH</sequence>
<proteinExistence type="inferred from homology"/>
<dbReference type="GO" id="GO:0045324">
    <property type="term" value="P:late endosome to vacuole transport"/>
    <property type="evidence" value="ECO:0007669"/>
    <property type="project" value="TreeGrafter"/>
</dbReference>
<dbReference type="PANTHER" id="PTHR12768:SF4">
    <property type="entry name" value="BECLIN-1"/>
    <property type="match status" value="1"/>
</dbReference>
<dbReference type="GO" id="GO:0000407">
    <property type="term" value="C:phagophore assembly site"/>
    <property type="evidence" value="ECO:0007669"/>
    <property type="project" value="TreeGrafter"/>
</dbReference>
<dbReference type="STRING" id="478820.A0A196S6N8"/>
<feature type="domain" description="Atg6 BARA" evidence="3">
    <location>
        <begin position="83"/>
        <end position="247"/>
    </location>
</feature>
<dbReference type="PANTHER" id="PTHR12768">
    <property type="entry name" value="BECLIN 1"/>
    <property type="match status" value="1"/>
</dbReference>
<dbReference type="GO" id="GO:0006995">
    <property type="term" value="P:cellular response to nitrogen starvation"/>
    <property type="evidence" value="ECO:0007669"/>
    <property type="project" value="TreeGrafter"/>
</dbReference>
<accession>A0A196S6N8</accession>
<gene>
    <name evidence="4" type="ORF">AV274_6311</name>
</gene>
<protein>
    <recommendedName>
        <fullName evidence="3">Atg6 BARA domain-containing protein</fullName>
    </recommendedName>
</protein>
<reference evidence="4 5" key="1">
    <citation type="submission" date="2016-05" db="EMBL/GenBank/DDBJ databases">
        <title>Nuclear genome of Blastocystis sp. subtype 1 NandII.</title>
        <authorList>
            <person name="Gentekaki E."/>
            <person name="Curtis B."/>
            <person name="Stairs C."/>
            <person name="Eme L."/>
            <person name="Herman E."/>
            <person name="Klimes V."/>
            <person name="Arias M.C."/>
            <person name="Elias M."/>
            <person name="Hilliou F."/>
            <person name="Klute M."/>
            <person name="Malik S.-B."/>
            <person name="Pightling A."/>
            <person name="Rachubinski R."/>
            <person name="Salas D."/>
            <person name="Schlacht A."/>
            <person name="Suga H."/>
            <person name="Archibald J."/>
            <person name="Ball S.G."/>
            <person name="Clark G."/>
            <person name="Dacks J."/>
            <person name="Van Der Giezen M."/>
            <person name="Tsaousis A."/>
            <person name="Roger A."/>
        </authorList>
    </citation>
    <scope>NUCLEOTIDE SEQUENCE [LARGE SCALE GENOMIC DNA]</scope>
    <source>
        <strain evidence="5">ATCC 50177 / NandII</strain>
    </source>
</reference>
<dbReference type="InterPro" id="IPR007243">
    <property type="entry name" value="Atg6/Beclin"/>
</dbReference>
<evidence type="ECO:0000313" key="5">
    <source>
        <dbReference type="Proteomes" id="UP000078348"/>
    </source>
</evidence>
<dbReference type="AlphaFoldDB" id="A0A196S6N8"/>
<dbReference type="Gene3D" id="1.10.418.40">
    <property type="entry name" value="Autophagy protein 6/Beclin 1"/>
    <property type="match status" value="1"/>
</dbReference>
<evidence type="ECO:0000256" key="2">
    <source>
        <dbReference type="SAM" id="Coils"/>
    </source>
</evidence>
<feature type="non-terminal residue" evidence="4">
    <location>
        <position position="1"/>
    </location>
</feature>
<evidence type="ECO:0000256" key="1">
    <source>
        <dbReference type="ARBA" id="ARBA00005965"/>
    </source>
</evidence>
<dbReference type="GO" id="GO:0043548">
    <property type="term" value="F:phosphatidylinositol 3-kinase binding"/>
    <property type="evidence" value="ECO:0007669"/>
    <property type="project" value="TreeGrafter"/>
</dbReference>
<evidence type="ECO:0000259" key="3">
    <source>
        <dbReference type="Pfam" id="PF04111"/>
    </source>
</evidence>
<dbReference type="GO" id="GO:0034271">
    <property type="term" value="C:phosphatidylinositol 3-kinase complex, class III, type I"/>
    <property type="evidence" value="ECO:0007669"/>
    <property type="project" value="TreeGrafter"/>
</dbReference>
<dbReference type="InterPro" id="IPR040455">
    <property type="entry name" value="Atg6_BARA"/>
</dbReference>
<organism evidence="4 5">
    <name type="scientific">Blastocystis sp. subtype 1 (strain ATCC 50177 / NandII)</name>
    <dbReference type="NCBI Taxonomy" id="478820"/>
    <lineage>
        <taxon>Eukaryota</taxon>
        <taxon>Sar</taxon>
        <taxon>Stramenopiles</taxon>
        <taxon>Bigyra</taxon>
        <taxon>Opalozoa</taxon>
        <taxon>Opalinata</taxon>
        <taxon>Blastocystidae</taxon>
        <taxon>Blastocystis</taxon>
    </lineage>
</organism>
<feature type="coiled-coil region" evidence="2">
    <location>
        <begin position="3"/>
        <end position="54"/>
    </location>
</feature>
<comment type="similarity">
    <text evidence="1">Belongs to the beclin family.</text>
</comment>